<dbReference type="AlphaFoldDB" id="K2BB87"/>
<name>K2BB87_9BACT</name>
<comment type="caution">
    <text evidence="1">The sequence shown here is derived from an EMBL/GenBank/DDBJ whole genome shotgun (WGS) entry which is preliminary data.</text>
</comment>
<protein>
    <submittedName>
        <fullName evidence="1">Uncharacterized protein</fullName>
    </submittedName>
</protein>
<dbReference type="EMBL" id="AMFJ01021653">
    <property type="protein sequence ID" value="EKD66023.1"/>
    <property type="molecule type" value="Genomic_DNA"/>
</dbReference>
<reference evidence="1" key="1">
    <citation type="journal article" date="2012" name="Science">
        <title>Fermentation, hydrogen, and sulfur metabolism in multiple uncultivated bacterial phyla.</title>
        <authorList>
            <person name="Wrighton K.C."/>
            <person name="Thomas B.C."/>
            <person name="Sharon I."/>
            <person name="Miller C.S."/>
            <person name="Castelle C.J."/>
            <person name="VerBerkmoes N.C."/>
            <person name="Wilkins M.J."/>
            <person name="Hettich R.L."/>
            <person name="Lipton M.S."/>
            <person name="Williams K.H."/>
            <person name="Long P.E."/>
            <person name="Banfield J.F."/>
        </authorList>
    </citation>
    <scope>NUCLEOTIDE SEQUENCE [LARGE SCALE GENOMIC DNA]</scope>
</reference>
<sequence length="368" mass="44746">MNTLENFEQERKTCSNIYEILAHPAIFKSLISCIFQDIEADEYQHIYNIKKQFLWNRNNKEYREEFLRYEENISKILEFFKDETNVKKFANEVDKFYTEHKEALYKSWINHSHKNAYSIAIATLRQFEDDKFVDNSEVDNHTSIKPTQKDDIVKRVNDKFEEILSEIRPDYLIVWDIEWNLVNWVNSNYIIDFFDKNVAQIKNNYIDIDTRKPIIIDDCNLYWMSNIYLPGWKNIVEVELSRNSKTAGFITKYMLNKTEEYSVEWNKIVSIWDRDNLPNWDEVAKIVLENEDTRYVTKENKIYRVHFEGSECEVCDLWEMKEISKWKNARQAIIIDKNWKKRKILILEYWIQKPMFTIFWKAFFKFSS</sequence>
<accession>K2BB87</accession>
<organism evidence="1">
    <name type="scientific">uncultured bacterium</name>
    <name type="common">gcode 4</name>
    <dbReference type="NCBI Taxonomy" id="1234023"/>
    <lineage>
        <taxon>Bacteria</taxon>
        <taxon>environmental samples</taxon>
    </lineage>
</organism>
<evidence type="ECO:0000313" key="1">
    <source>
        <dbReference type="EMBL" id="EKD66023.1"/>
    </source>
</evidence>
<gene>
    <name evidence="1" type="ORF">ACD_49C00067G0009</name>
</gene>
<proteinExistence type="predicted"/>